<accession>A0ABW8T5J0</accession>
<reference evidence="2 3" key="1">
    <citation type="submission" date="2024-11" db="EMBL/GenBank/DDBJ databases">
        <authorList>
            <person name="Heng Y.C."/>
            <person name="Lim A.C.H."/>
            <person name="Lee J.K.Y."/>
            <person name="Kittelmann S."/>
        </authorList>
    </citation>
    <scope>NUCLEOTIDE SEQUENCE [LARGE SCALE GENOMIC DNA]</scope>
    <source>
        <strain evidence="2 3">WILCCON 0185</strain>
    </source>
</reference>
<dbReference type="PANTHER" id="PTHR13832">
    <property type="entry name" value="PROTEIN PHOSPHATASE 2C"/>
    <property type="match status" value="1"/>
</dbReference>
<dbReference type="EMBL" id="JBJHZZ010000004">
    <property type="protein sequence ID" value="MFL0246997.1"/>
    <property type="molecule type" value="Genomic_DNA"/>
</dbReference>
<gene>
    <name evidence="2" type="ORF">ACJDUG_08430</name>
</gene>
<dbReference type="InterPro" id="IPR001932">
    <property type="entry name" value="PPM-type_phosphatase-like_dom"/>
</dbReference>
<dbReference type="Pfam" id="PF13672">
    <property type="entry name" value="PP2C_2"/>
    <property type="match status" value="1"/>
</dbReference>
<dbReference type="Gene3D" id="3.60.40.10">
    <property type="entry name" value="PPM-type phosphatase domain"/>
    <property type="match status" value="1"/>
</dbReference>
<dbReference type="SMART" id="SM00331">
    <property type="entry name" value="PP2C_SIG"/>
    <property type="match status" value="1"/>
</dbReference>
<dbReference type="PANTHER" id="PTHR13832:SF860">
    <property type="entry name" value="PROTEIN PHOSPHATASE PHPP"/>
    <property type="match status" value="1"/>
</dbReference>
<dbReference type="RefSeq" id="WP_406769456.1">
    <property type="nucleotide sequence ID" value="NZ_JBJHZZ010000004.1"/>
</dbReference>
<dbReference type="SMART" id="SM00332">
    <property type="entry name" value="PP2Cc"/>
    <property type="match status" value="1"/>
</dbReference>
<dbReference type="InterPro" id="IPR015655">
    <property type="entry name" value="PP2C"/>
</dbReference>
<dbReference type="NCBIfam" id="NF033484">
    <property type="entry name" value="Stp1_PP2C_phos"/>
    <property type="match status" value="1"/>
</dbReference>
<evidence type="ECO:0000313" key="3">
    <source>
        <dbReference type="Proteomes" id="UP001623591"/>
    </source>
</evidence>
<dbReference type="CDD" id="cd00143">
    <property type="entry name" value="PP2Cc"/>
    <property type="match status" value="1"/>
</dbReference>
<feature type="domain" description="PPM-type phosphatase" evidence="1">
    <location>
        <begin position="1"/>
        <end position="236"/>
    </location>
</feature>
<comment type="caution">
    <text evidence="2">The sequence shown here is derived from an EMBL/GenBank/DDBJ whole genome shotgun (WGS) entry which is preliminary data.</text>
</comment>
<organism evidence="2 3">
    <name type="scientific">Candidatus Clostridium stratigraminis</name>
    <dbReference type="NCBI Taxonomy" id="3381661"/>
    <lineage>
        <taxon>Bacteria</taxon>
        <taxon>Bacillati</taxon>
        <taxon>Bacillota</taxon>
        <taxon>Clostridia</taxon>
        <taxon>Eubacteriales</taxon>
        <taxon>Clostridiaceae</taxon>
        <taxon>Clostridium</taxon>
    </lineage>
</organism>
<dbReference type="SUPFAM" id="SSF81606">
    <property type="entry name" value="PP2C-like"/>
    <property type="match status" value="1"/>
</dbReference>
<sequence length="246" mass="27041">MIGMLSDIGNVRKVNEDYIGFHEDSNKKLYVVADGMGGHNAGEIASKIAVENTIEFVFSARLNEQIDILLKQAIEASNNKIYEVSNTDLALKGMGTTITACLITGNKMVVANVGDSRCYILENDNFHQITNDHSLVQELVDNGSITEEEAAIHPNKNVITRALGTTANVEIDIFSTDLRSVSKVMLCTDGLTNSLTKEEVYQIIIDNDCETSCLKLIELSKERGGRDNISVIIFEGECNDGRDFTK</sequence>
<protein>
    <submittedName>
        <fullName evidence="2">Stp1/IreP family PP2C-type Ser/Thr phosphatase</fullName>
    </submittedName>
</protein>
<dbReference type="PROSITE" id="PS51746">
    <property type="entry name" value="PPM_2"/>
    <property type="match status" value="1"/>
</dbReference>
<proteinExistence type="predicted"/>
<name>A0ABW8T5J0_9CLOT</name>
<keyword evidence="3" id="KW-1185">Reference proteome</keyword>
<evidence type="ECO:0000259" key="1">
    <source>
        <dbReference type="PROSITE" id="PS51746"/>
    </source>
</evidence>
<dbReference type="InterPro" id="IPR036457">
    <property type="entry name" value="PPM-type-like_dom_sf"/>
</dbReference>
<dbReference type="Proteomes" id="UP001623591">
    <property type="component" value="Unassembled WGS sequence"/>
</dbReference>
<evidence type="ECO:0000313" key="2">
    <source>
        <dbReference type="EMBL" id="MFL0246997.1"/>
    </source>
</evidence>